<dbReference type="GO" id="GO:0000976">
    <property type="term" value="F:transcription cis-regulatory region binding"/>
    <property type="evidence" value="ECO:0007669"/>
    <property type="project" value="TreeGrafter"/>
</dbReference>
<sequence>MVIAVKQSEKSKQTDIKVAESAARAVRTVGVDQMALTRVAADAGFSSGAIYARCDDRSELVVLAWEKSFWPMLSEILTPLIDAVMTSTTHEIERISQLFTTASAPDATPDLGSAMEVIIASRRDEVIAEVVQRDINTLLDDRGVGPSTDGVHRQSVVAAISTLFGASLLNSAYDFTGRHAIDPTGLIYMFTQAVSSPKKPAKAPQALKNAEPYKFPTTHDDVRDALIAASEYVIARSGIHRATVSRIARRAGVSVGAIYGLYENKDSLVSDCLEVLFPPQSKRDADDWSRVFTAPDQRAVVTDILANYMSPSYQQWRRFRLESIIAARHSPAIASQLSAYAAQSRETILRASTKAPRSAPVSETTGLSARASVLGLSILEIVDPTICTLDWRWVPIGRDYVVSGHAQ</sequence>
<accession>A0A6J7P6P8</accession>
<gene>
    <name evidence="5" type="ORF">UFOPK4057_00257</name>
</gene>
<evidence type="ECO:0000313" key="5">
    <source>
        <dbReference type="EMBL" id="CAB5000195.1"/>
    </source>
</evidence>
<dbReference type="InterPro" id="IPR001647">
    <property type="entry name" value="HTH_TetR"/>
</dbReference>
<organism evidence="5">
    <name type="scientific">freshwater metagenome</name>
    <dbReference type="NCBI Taxonomy" id="449393"/>
    <lineage>
        <taxon>unclassified sequences</taxon>
        <taxon>metagenomes</taxon>
        <taxon>ecological metagenomes</taxon>
    </lineage>
</organism>
<evidence type="ECO:0000256" key="3">
    <source>
        <dbReference type="ARBA" id="ARBA00023163"/>
    </source>
</evidence>
<protein>
    <submittedName>
        <fullName evidence="5">Unannotated protein</fullName>
    </submittedName>
</protein>
<evidence type="ECO:0000259" key="4">
    <source>
        <dbReference type="PROSITE" id="PS50977"/>
    </source>
</evidence>
<keyword evidence="1" id="KW-0805">Transcription regulation</keyword>
<keyword evidence="3" id="KW-0804">Transcription</keyword>
<dbReference type="PANTHER" id="PTHR30055">
    <property type="entry name" value="HTH-TYPE TRANSCRIPTIONAL REGULATOR RUTR"/>
    <property type="match status" value="1"/>
</dbReference>
<evidence type="ECO:0000256" key="2">
    <source>
        <dbReference type="ARBA" id="ARBA00023125"/>
    </source>
</evidence>
<dbReference type="PRINTS" id="PR00455">
    <property type="entry name" value="HTHTETR"/>
</dbReference>
<dbReference type="SUPFAM" id="SSF46689">
    <property type="entry name" value="Homeodomain-like"/>
    <property type="match status" value="2"/>
</dbReference>
<dbReference type="Pfam" id="PF00440">
    <property type="entry name" value="TetR_N"/>
    <property type="match status" value="1"/>
</dbReference>
<keyword evidence="2" id="KW-0238">DNA-binding</keyword>
<evidence type="ECO:0000256" key="1">
    <source>
        <dbReference type="ARBA" id="ARBA00023015"/>
    </source>
</evidence>
<dbReference type="GO" id="GO:0003700">
    <property type="term" value="F:DNA-binding transcription factor activity"/>
    <property type="evidence" value="ECO:0007669"/>
    <property type="project" value="TreeGrafter"/>
</dbReference>
<reference evidence="5" key="1">
    <citation type="submission" date="2020-05" db="EMBL/GenBank/DDBJ databases">
        <authorList>
            <person name="Chiriac C."/>
            <person name="Salcher M."/>
            <person name="Ghai R."/>
            <person name="Kavagutti S V."/>
        </authorList>
    </citation>
    <scope>NUCLEOTIDE SEQUENCE</scope>
</reference>
<dbReference type="InterPro" id="IPR050109">
    <property type="entry name" value="HTH-type_TetR-like_transc_reg"/>
</dbReference>
<dbReference type="InterPro" id="IPR009057">
    <property type="entry name" value="Homeodomain-like_sf"/>
</dbReference>
<dbReference type="AlphaFoldDB" id="A0A6J7P6P8"/>
<dbReference type="EMBL" id="CAFBPC010000038">
    <property type="protein sequence ID" value="CAB5000195.1"/>
    <property type="molecule type" value="Genomic_DNA"/>
</dbReference>
<dbReference type="Gene3D" id="1.10.357.10">
    <property type="entry name" value="Tetracycline Repressor, domain 2"/>
    <property type="match status" value="2"/>
</dbReference>
<dbReference type="PROSITE" id="PS50977">
    <property type="entry name" value="HTH_TETR_2"/>
    <property type="match status" value="1"/>
</dbReference>
<proteinExistence type="predicted"/>
<name>A0A6J7P6P8_9ZZZZ</name>
<feature type="domain" description="HTH tetR-type" evidence="4">
    <location>
        <begin position="220"/>
        <end position="280"/>
    </location>
</feature>
<dbReference type="PANTHER" id="PTHR30055:SF238">
    <property type="entry name" value="MYCOFACTOCIN BIOSYNTHESIS TRANSCRIPTIONAL REGULATOR MFTR-RELATED"/>
    <property type="match status" value="1"/>
</dbReference>